<proteinExistence type="predicted"/>
<organism evidence="1 2">
    <name type="scientific">Spirosoma profusum</name>
    <dbReference type="NCBI Taxonomy" id="2771354"/>
    <lineage>
        <taxon>Bacteria</taxon>
        <taxon>Pseudomonadati</taxon>
        <taxon>Bacteroidota</taxon>
        <taxon>Cytophagia</taxon>
        <taxon>Cytophagales</taxon>
        <taxon>Cytophagaceae</taxon>
        <taxon>Spirosoma</taxon>
    </lineage>
</organism>
<dbReference type="RefSeq" id="WP_190885387.1">
    <property type="nucleotide sequence ID" value="NZ_JACWZY010000002.1"/>
</dbReference>
<sequence>MISFLPFISPHQPTAYGRFQSLWLVCLLLSGLLLSANTGAQSIRYVRAGASGTGTSWDDASGDLQAMINETGVQQVWVAQGTYKPGPAGNTDRDISFSMKNGVGIYGGFAPTGTPSSLRDRNPANFTTLLSGDIGIQNDKSDNSYHVINNPSELTYTAVLDGFVITAGNADGVDANRGNGGGMYSSRSSPLLTNCSFVSNSATNGGGMYIIFSGQFGEGTLLINCSFVNNFARTRGGGLYSEGNGPRLLNCSLGYNATQFEDSGAGIYCAYSNPALYNCVVFGNGGTNTFVADHLYVKPTVLTSLLEAGVTNYQDDGGNLTTSTSPFVSNTDLGLNVNACSPALNGGNNGAYAYLNGPATDLAGNPRLFNNGVIDLGAYEYQGLPIGGLT</sequence>
<dbReference type="Proteomes" id="UP000598820">
    <property type="component" value="Unassembled WGS sequence"/>
</dbReference>
<evidence type="ECO:0000313" key="2">
    <source>
        <dbReference type="Proteomes" id="UP000598820"/>
    </source>
</evidence>
<dbReference type="NCBIfam" id="NF041518">
    <property type="entry name" value="choice_anch_Q"/>
    <property type="match status" value="1"/>
</dbReference>
<gene>
    <name evidence="1" type="ORF">IC229_02695</name>
</gene>
<protein>
    <recommendedName>
        <fullName evidence="3">Right-handed parallel beta-helix repeat-containing protein</fullName>
    </recommendedName>
</protein>
<name>A0A926XXE5_9BACT</name>
<dbReference type="SUPFAM" id="SSF51126">
    <property type="entry name" value="Pectin lyase-like"/>
    <property type="match status" value="1"/>
</dbReference>
<dbReference type="EMBL" id="JACWZY010000002">
    <property type="protein sequence ID" value="MBD2699528.1"/>
    <property type="molecule type" value="Genomic_DNA"/>
</dbReference>
<evidence type="ECO:0008006" key="3">
    <source>
        <dbReference type="Google" id="ProtNLM"/>
    </source>
</evidence>
<dbReference type="InterPro" id="IPR059226">
    <property type="entry name" value="Choice_anch_Q_dom"/>
</dbReference>
<accession>A0A926XXE5</accession>
<dbReference type="InterPro" id="IPR011050">
    <property type="entry name" value="Pectin_lyase_fold/virulence"/>
</dbReference>
<keyword evidence="2" id="KW-1185">Reference proteome</keyword>
<dbReference type="AlphaFoldDB" id="A0A926XXE5"/>
<evidence type="ECO:0000313" key="1">
    <source>
        <dbReference type="EMBL" id="MBD2699528.1"/>
    </source>
</evidence>
<comment type="caution">
    <text evidence="1">The sequence shown here is derived from an EMBL/GenBank/DDBJ whole genome shotgun (WGS) entry which is preliminary data.</text>
</comment>
<reference evidence="1" key="1">
    <citation type="submission" date="2020-09" db="EMBL/GenBank/DDBJ databases">
        <authorList>
            <person name="Kim M.K."/>
        </authorList>
    </citation>
    <scope>NUCLEOTIDE SEQUENCE</scope>
    <source>
        <strain evidence="1">BT702</strain>
    </source>
</reference>